<dbReference type="GO" id="GO:0030973">
    <property type="term" value="F:molybdate ion binding"/>
    <property type="evidence" value="ECO:0007669"/>
    <property type="project" value="TreeGrafter"/>
</dbReference>
<dbReference type="AlphaFoldDB" id="A0A1H0WGZ4"/>
<dbReference type="SUPFAM" id="SSF53850">
    <property type="entry name" value="Periplasmic binding protein-like II"/>
    <property type="match status" value="1"/>
</dbReference>
<evidence type="ECO:0000256" key="1">
    <source>
        <dbReference type="ARBA" id="ARBA00009175"/>
    </source>
</evidence>
<sequence>MNTSTRWFGKAVLLTALSMGSVALHAQEVVVSAAASLTNAFQSIGQAFEKSKPGTKVTFNFAASGPLLAQIQQGAPVDVFASADQETMDRAAKANLLAEGTRADFARNTLVLIVPATAANVPQKLADLGGDNYKRVSTGSPSTVPVGRYTMASVQEAGLTAALEPKWIYGESVRQVLNYVARAEVDAGFVYRTDALIEKDKTRIALTVPTVTPVSYPIAQIAASKNAALGKEFIAFVRSDAGQKILDGFGFSKP</sequence>
<dbReference type="GO" id="GO:0015689">
    <property type="term" value="P:molybdate ion transport"/>
    <property type="evidence" value="ECO:0007669"/>
    <property type="project" value="InterPro"/>
</dbReference>
<dbReference type="PANTHER" id="PTHR30632">
    <property type="entry name" value="MOLYBDATE-BINDING PERIPLASMIC PROTEIN"/>
    <property type="match status" value="1"/>
</dbReference>
<dbReference type="FunFam" id="3.40.190.10:FF:000035">
    <property type="entry name" value="Molybdate ABC transporter substrate-binding protein"/>
    <property type="match status" value="1"/>
</dbReference>
<reference evidence="9" key="1">
    <citation type="submission" date="2016-10" db="EMBL/GenBank/DDBJ databases">
        <authorList>
            <person name="Varghese N."/>
            <person name="Submissions S."/>
        </authorList>
    </citation>
    <scope>NUCLEOTIDE SEQUENCE [LARGE SCALE GENOMIC DNA]</scope>
    <source>
        <strain evidence="9">DSM 17101</strain>
    </source>
</reference>
<feature type="chain" id="PRO_5011776344" evidence="7">
    <location>
        <begin position="27"/>
        <end position="254"/>
    </location>
</feature>
<dbReference type="PIRSF" id="PIRSF004846">
    <property type="entry name" value="ModA"/>
    <property type="match status" value="1"/>
</dbReference>
<dbReference type="InterPro" id="IPR005950">
    <property type="entry name" value="ModA"/>
</dbReference>
<dbReference type="InterPro" id="IPR050682">
    <property type="entry name" value="ModA/WtpA"/>
</dbReference>
<evidence type="ECO:0000256" key="5">
    <source>
        <dbReference type="ARBA" id="ARBA00062515"/>
    </source>
</evidence>
<dbReference type="NCBIfam" id="TIGR01256">
    <property type="entry name" value="modA"/>
    <property type="match status" value="1"/>
</dbReference>
<feature type="signal peptide" evidence="7">
    <location>
        <begin position="1"/>
        <end position="26"/>
    </location>
</feature>
<comment type="subunit">
    <text evidence="5">The complex is composed of two ATP-binding proteins (ModC), two transmembrane proteins (ModB) and a solute-binding protein (ModA).</text>
</comment>
<dbReference type="OrthoDB" id="9785015at2"/>
<feature type="binding site" evidence="6">
    <location>
        <position position="36"/>
    </location>
    <ligand>
        <name>molybdate</name>
        <dbReference type="ChEBI" id="CHEBI:36264"/>
    </ligand>
</feature>
<dbReference type="Proteomes" id="UP000199317">
    <property type="component" value="Unassembled WGS sequence"/>
</dbReference>
<evidence type="ECO:0000313" key="8">
    <source>
        <dbReference type="EMBL" id="SDP89566.1"/>
    </source>
</evidence>
<dbReference type="GO" id="GO:1901359">
    <property type="term" value="F:tungstate binding"/>
    <property type="evidence" value="ECO:0007669"/>
    <property type="project" value="UniProtKB-ARBA"/>
</dbReference>
<keyword evidence="3 6" id="KW-0479">Metal-binding</keyword>
<accession>A0A1H0WGZ4</accession>
<keyword evidence="4 7" id="KW-0732">Signal</keyword>
<dbReference type="Pfam" id="PF13531">
    <property type="entry name" value="SBP_bac_11"/>
    <property type="match status" value="1"/>
</dbReference>
<feature type="binding site" evidence="6">
    <location>
        <position position="64"/>
    </location>
    <ligand>
        <name>molybdate</name>
        <dbReference type="ChEBI" id="CHEBI:36264"/>
    </ligand>
</feature>
<dbReference type="PANTHER" id="PTHR30632:SF0">
    <property type="entry name" value="SULFATE-BINDING PROTEIN"/>
    <property type="match status" value="1"/>
</dbReference>
<comment type="similarity">
    <text evidence="1">Belongs to the bacterial solute-binding protein ModA family.</text>
</comment>
<organism evidence="8 9">
    <name type="scientific">Paracidovorax cattleyae</name>
    <dbReference type="NCBI Taxonomy" id="80868"/>
    <lineage>
        <taxon>Bacteria</taxon>
        <taxon>Pseudomonadati</taxon>
        <taxon>Pseudomonadota</taxon>
        <taxon>Betaproteobacteria</taxon>
        <taxon>Burkholderiales</taxon>
        <taxon>Comamonadaceae</taxon>
        <taxon>Paracidovorax</taxon>
    </lineage>
</organism>
<keyword evidence="9" id="KW-1185">Reference proteome</keyword>
<protein>
    <submittedName>
        <fullName evidence="8">Molybdate transport system substrate-binding protein</fullName>
    </submittedName>
</protein>
<dbReference type="GO" id="GO:0046872">
    <property type="term" value="F:metal ion binding"/>
    <property type="evidence" value="ECO:0007669"/>
    <property type="project" value="UniProtKB-KW"/>
</dbReference>
<evidence type="ECO:0000256" key="7">
    <source>
        <dbReference type="SAM" id="SignalP"/>
    </source>
</evidence>
<evidence type="ECO:0000313" key="9">
    <source>
        <dbReference type="Proteomes" id="UP000199317"/>
    </source>
</evidence>
<dbReference type="EMBL" id="FNJL01000038">
    <property type="protein sequence ID" value="SDP89566.1"/>
    <property type="molecule type" value="Genomic_DNA"/>
</dbReference>
<dbReference type="Gene3D" id="3.40.190.10">
    <property type="entry name" value="Periplasmic binding protein-like II"/>
    <property type="match status" value="2"/>
</dbReference>
<name>A0A1H0WGZ4_9BURK</name>
<keyword evidence="2 6" id="KW-0500">Molybdenum</keyword>
<gene>
    <name evidence="8" type="ORF">SAMN04489708_13839</name>
</gene>
<evidence type="ECO:0000256" key="6">
    <source>
        <dbReference type="PIRSR" id="PIRSR004846-1"/>
    </source>
</evidence>
<evidence type="ECO:0000256" key="3">
    <source>
        <dbReference type="ARBA" id="ARBA00022723"/>
    </source>
</evidence>
<dbReference type="RefSeq" id="WP_092839293.1">
    <property type="nucleotide sequence ID" value="NZ_CP028290.1"/>
</dbReference>
<proteinExistence type="inferred from homology"/>
<evidence type="ECO:0000256" key="4">
    <source>
        <dbReference type="ARBA" id="ARBA00022729"/>
    </source>
</evidence>
<feature type="binding site" evidence="6">
    <location>
        <position position="173"/>
    </location>
    <ligand>
        <name>molybdate</name>
        <dbReference type="ChEBI" id="CHEBI:36264"/>
    </ligand>
</feature>
<evidence type="ECO:0000256" key="2">
    <source>
        <dbReference type="ARBA" id="ARBA00022505"/>
    </source>
</evidence>
<feature type="binding site" evidence="6">
    <location>
        <position position="191"/>
    </location>
    <ligand>
        <name>molybdate</name>
        <dbReference type="ChEBI" id="CHEBI:36264"/>
    </ligand>
</feature>